<dbReference type="EMBL" id="QSUZ01000001">
    <property type="protein sequence ID" value="RGN90589.1"/>
    <property type="molecule type" value="Genomic_DNA"/>
</dbReference>
<accession>A0A3E5ENN8</accession>
<dbReference type="Proteomes" id="UP000261105">
    <property type="component" value="Unassembled WGS sequence"/>
</dbReference>
<evidence type="ECO:0000313" key="2">
    <source>
        <dbReference type="Proteomes" id="UP000261105"/>
    </source>
</evidence>
<evidence type="ECO:0000313" key="1">
    <source>
        <dbReference type="EMBL" id="RGN90589.1"/>
    </source>
</evidence>
<gene>
    <name evidence="1" type="ORF">DXB38_00960</name>
</gene>
<sequence length="106" mass="12824">MSKYFVVNFPIKIFAKDKKVVDALANIDVYHEKDKRIIFVEFVTLYTVFPKECVFEIGYLKKKFKFLHVEPHVSDSGLYKIKIQYKREEDINKKDEWWDSLRSIVR</sequence>
<reference evidence="1 2" key="1">
    <citation type="submission" date="2018-08" db="EMBL/GenBank/DDBJ databases">
        <title>A genome reference for cultivated species of the human gut microbiota.</title>
        <authorList>
            <person name="Zou Y."/>
            <person name="Xue W."/>
            <person name="Luo G."/>
        </authorList>
    </citation>
    <scope>NUCLEOTIDE SEQUENCE [LARGE SCALE GENOMIC DNA]</scope>
    <source>
        <strain evidence="1 2">OM03-6</strain>
    </source>
</reference>
<name>A0A3E5ENN8_9FIRM</name>
<dbReference type="AlphaFoldDB" id="A0A3E5ENN8"/>
<protein>
    <submittedName>
        <fullName evidence="1">Uncharacterized protein</fullName>
    </submittedName>
</protein>
<comment type="caution">
    <text evidence="1">The sequence shown here is derived from an EMBL/GenBank/DDBJ whole genome shotgun (WGS) entry which is preliminary data.</text>
</comment>
<proteinExistence type="predicted"/>
<organism evidence="1 2">
    <name type="scientific">Blautia obeum</name>
    <dbReference type="NCBI Taxonomy" id="40520"/>
    <lineage>
        <taxon>Bacteria</taxon>
        <taxon>Bacillati</taxon>
        <taxon>Bacillota</taxon>
        <taxon>Clostridia</taxon>
        <taxon>Lachnospirales</taxon>
        <taxon>Lachnospiraceae</taxon>
        <taxon>Blautia</taxon>
    </lineage>
</organism>